<feature type="transmembrane region" description="Helical" evidence="9">
    <location>
        <begin position="95"/>
        <end position="113"/>
    </location>
</feature>
<evidence type="ECO:0000313" key="12">
    <source>
        <dbReference type="Proteomes" id="UP001152320"/>
    </source>
</evidence>
<dbReference type="Gene3D" id="1.20.1070.10">
    <property type="entry name" value="Rhodopsin 7-helix transmembrane proteins"/>
    <property type="match status" value="1"/>
</dbReference>
<dbReference type="GO" id="GO:0005886">
    <property type="term" value="C:plasma membrane"/>
    <property type="evidence" value="ECO:0007669"/>
    <property type="project" value="TreeGrafter"/>
</dbReference>
<keyword evidence="5 9" id="KW-0472">Membrane</keyword>
<evidence type="ECO:0000259" key="10">
    <source>
        <dbReference type="PROSITE" id="PS50262"/>
    </source>
</evidence>
<evidence type="ECO:0000256" key="7">
    <source>
        <dbReference type="ARBA" id="ARBA00023224"/>
    </source>
</evidence>
<dbReference type="Pfam" id="PF00001">
    <property type="entry name" value="7tm_1"/>
    <property type="match status" value="1"/>
</dbReference>
<feature type="transmembrane region" description="Helical" evidence="9">
    <location>
        <begin position="181"/>
        <end position="203"/>
    </location>
</feature>
<feature type="transmembrane region" description="Helical" evidence="9">
    <location>
        <begin position="57"/>
        <end position="83"/>
    </location>
</feature>
<keyword evidence="6 8" id="KW-0675">Receptor</keyword>
<accession>A0A9Q1H8J2</accession>
<dbReference type="AlphaFoldDB" id="A0A9Q1H8J2"/>
<feature type="transmembrane region" description="Helical" evidence="9">
    <location>
        <begin position="139"/>
        <end position="160"/>
    </location>
</feature>
<dbReference type="SUPFAM" id="SSF81321">
    <property type="entry name" value="Family A G protein-coupled receptor-like"/>
    <property type="match status" value="1"/>
</dbReference>
<dbReference type="PROSITE" id="PS00237">
    <property type="entry name" value="G_PROTEIN_RECEP_F1_1"/>
    <property type="match status" value="1"/>
</dbReference>
<gene>
    <name evidence="11" type="ORF">HOLleu_17754</name>
</gene>
<proteinExistence type="inferred from homology"/>
<keyword evidence="7 8" id="KW-0807">Transducer</keyword>
<organism evidence="11 12">
    <name type="scientific">Holothuria leucospilota</name>
    <name type="common">Black long sea cucumber</name>
    <name type="synonym">Mertensiothuria leucospilota</name>
    <dbReference type="NCBI Taxonomy" id="206669"/>
    <lineage>
        <taxon>Eukaryota</taxon>
        <taxon>Metazoa</taxon>
        <taxon>Echinodermata</taxon>
        <taxon>Eleutherozoa</taxon>
        <taxon>Echinozoa</taxon>
        <taxon>Holothuroidea</taxon>
        <taxon>Aspidochirotacea</taxon>
        <taxon>Aspidochirotida</taxon>
        <taxon>Holothuriidae</taxon>
        <taxon>Holothuria</taxon>
    </lineage>
</organism>
<dbReference type="SMART" id="SM01381">
    <property type="entry name" value="7TM_GPCR_Srsx"/>
    <property type="match status" value="1"/>
</dbReference>
<evidence type="ECO:0000256" key="8">
    <source>
        <dbReference type="RuleBase" id="RU000688"/>
    </source>
</evidence>
<dbReference type="CDD" id="cd00637">
    <property type="entry name" value="7tm_classA_rhodopsin-like"/>
    <property type="match status" value="1"/>
</dbReference>
<comment type="similarity">
    <text evidence="8">Belongs to the G-protein coupled receptor 1 family.</text>
</comment>
<evidence type="ECO:0000256" key="4">
    <source>
        <dbReference type="ARBA" id="ARBA00023040"/>
    </source>
</evidence>
<evidence type="ECO:0000256" key="6">
    <source>
        <dbReference type="ARBA" id="ARBA00023170"/>
    </source>
</evidence>
<dbReference type="GO" id="GO:0007218">
    <property type="term" value="P:neuropeptide signaling pathway"/>
    <property type="evidence" value="ECO:0007669"/>
    <property type="project" value="UniProtKB-KW"/>
</dbReference>
<evidence type="ECO:0000256" key="1">
    <source>
        <dbReference type="ARBA" id="ARBA00004141"/>
    </source>
</evidence>
<dbReference type="InterPro" id="IPR017452">
    <property type="entry name" value="GPCR_Rhodpsn_7TM"/>
</dbReference>
<dbReference type="EMBL" id="JAIZAY010000008">
    <property type="protein sequence ID" value="KAJ8037034.1"/>
    <property type="molecule type" value="Genomic_DNA"/>
</dbReference>
<dbReference type="OrthoDB" id="8856247at2759"/>
<feature type="transmembrane region" description="Helical" evidence="9">
    <location>
        <begin position="295"/>
        <end position="316"/>
    </location>
</feature>
<dbReference type="Proteomes" id="UP001152320">
    <property type="component" value="Chromosome 8"/>
</dbReference>
<evidence type="ECO:0000256" key="5">
    <source>
        <dbReference type="ARBA" id="ARBA00023136"/>
    </source>
</evidence>
<comment type="subcellular location">
    <subcellularLocation>
        <location evidence="1">Membrane</location>
        <topology evidence="1">Multi-pass membrane protein</topology>
    </subcellularLocation>
</comment>
<dbReference type="PROSITE" id="PS50262">
    <property type="entry name" value="G_PROTEIN_RECEP_F1_2"/>
    <property type="match status" value="1"/>
</dbReference>
<keyword evidence="3 9" id="KW-1133">Transmembrane helix</keyword>
<comment type="caution">
    <text evidence="11">The sequence shown here is derived from an EMBL/GenBank/DDBJ whole genome shotgun (WGS) entry which is preliminary data.</text>
</comment>
<dbReference type="PANTHER" id="PTHR24243:SF208">
    <property type="entry name" value="PYROKININ-1 RECEPTOR"/>
    <property type="match status" value="1"/>
</dbReference>
<evidence type="ECO:0000256" key="2">
    <source>
        <dbReference type="ARBA" id="ARBA00022692"/>
    </source>
</evidence>
<evidence type="ECO:0000256" key="3">
    <source>
        <dbReference type="ARBA" id="ARBA00022989"/>
    </source>
</evidence>
<name>A0A9Q1H8J2_HOLLE</name>
<keyword evidence="11" id="KW-0527">Neuropeptide</keyword>
<dbReference type="PRINTS" id="PR00237">
    <property type="entry name" value="GPCRRHODOPSN"/>
</dbReference>
<keyword evidence="12" id="KW-1185">Reference proteome</keyword>
<protein>
    <submittedName>
        <fullName evidence="11">Neuropeptides capa receptor</fullName>
    </submittedName>
</protein>
<keyword evidence="4 8" id="KW-0297">G-protein coupled receptor</keyword>
<evidence type="ECO:0000256" key="9">
    <source>
        <dbReference type="SAM" id="Phobius"/>
    </source>
</evidence>
<reference evidence="11" key="1">
    <citation type="submission" date="2021-10" db="EMBL/GenBank/DDBJ databases">
        <title>Tropical sea cucumber genome reveals ecological adaptation and Cuvierian tubules defense mechanism.</title>
        <authorList>
            <person name="Chen T."/>
        </authorList>
    </citation>
    <scope>NUCLEOTIDE SEQUENCE</scope>
    <source>
        <strain evidence="11">Nanhai2018</strain>
        <tissue evidence="11">Muscle</tissue>
    </source>
</reference>
<evidence type="ECO:0000313" key="11">
    <source>
        <dbReference type="EMBL" id="KAJ8037034.1"/>
    </source>
</evidence>
<feature type="domain" description="G-protein coupled receptors family 1 profile" evidence="10">
    <location>
        <begin position="75"/>
        <end position="356"/>
    </location>
</feature>
<dbReference type="GO" id="GO:0004930">
    <property type="term" value="F:G protein-coupled receptor activity"/>
    <property type="evidence" value="ECO:0007669"/>
    <property type="project" value="UniProtKB-KW"/>
</dbReference>
<feature type="transmembrane region" description="Helical" evidence="9">
    <location>
        <begin position="245"/>
        <end position="263"/>
    </location>
</feature>
<keyword evidence="2 8" id="KW-0812">Transmembrane</keyword>
<sequence length="386" mass="43788">MSSHSGEPNSFLEDKNNEYSISYYDYFTTEECTGFGWDLSNHTQDDLQPCTVNSTEFLVLTLIIQPIVAVLGILGNVAFMFIVWKEPHMRNNMNLILLNLAVADLLYLLVGVGEKFVNSVTSPVSGDCTVFGRVGQCFIINPLISVASFTSLFLVSFFSFERYVAICTPMKHLLINGRKRTFYHIGLVWFSSFALTAIILPTYSDFSTVCIKWPNETLYSNYPTQAAFCETQTDIWIPVGEMVEIFAFFIALLLNVVCFVKITSKLYGRKQFSFGGTPVYEDDPVRAQHRNSAHAATRMLLINGIAFFVLATPFHLTSAIEFAEHIFSDWIFPCTFYKDLSVTLLYVNSAVNPYIYGVTNQFYRQAYRNMLCQKLPNRNPNNADVT</sequence>
<dbReference type="PANTHER" id="PTHR24243">
    <property type="entry name" value="G-PROTEIN COUPLED RECEPTOR"/>
    <property type="match status" value="1"/>
</dbReference>
<dbReference type="InterPro" id="IPR000276">
    <property type="entry name" value="GPCR_Rhodpsn"/>
</dbReference>